<protein>
    <submittedName>
        <fullName evidence="5">Type VI secretion system membrane subunit TssM</fullName>
    </submittedName>
</protein>
<dbReference type="Pfam" id="PF14331">
    <property type="entry name" value="IcmF-related_N"/>
    <property type="match status" value="1"/>
</dbReference>
<keyword evidence="1" id="KW-0812">Transmembrane</keyword>
<dbReference type="Proteomes" id="UP001149719">
    <property type="component" value="Unassembled WGS sequence"/>
</dbReference>
<organism evidence="5 6">
    <name type="scientific">Marinomonas phaeophyticola</name>
    <dbReference type="NCBI Taxonomy" id="3004091"/>
    <lineage>
        <taxon>Bacteria</taxon>
        <taxon>Pseudomonadati</taxon>
        <taxon>Pseudomonadota</taxon>
        <taxon>Gammaproteobacteria</taxon>
        <taxon>Oceanospirillales</taxon>
        <taxon>Oceanospirillaceae</taxon>
        <taxon>Marinomonas</taxon>
    </lineage>
</organism>
<evidence type="ECO:0000313" key="6">
    <source>
        <dbReference type="Proteomes" id="UP001149719"/>
    </source>
</evidence>
<dbReference type="InterPro" id="IPR009612">
    <property type="entry name" value="IcmF-rel"/>
</dbReference>
<feature type="domain" description="Type VI secretion system IcmF C-terminal" evidence="2">
    <location>
        <begin position="999"/>
        <end position="1103"/>
    </location>
</feature>
<reference evidence="5" key="1">
    <citation type="submission" date="2022-12" db="EMBL/GenBank/DDBJ databases">
        <title>Marinomonas 15G1-11 sp. nov, isolated from marine algae.</title>
        <authorList>
            <person name="Butt M."/>
            <person name="Choi D.G."/>
            <person name="Kim J.M."/>
            <person name="Lee J.K."/>
            <person name="Baek J.H."/>
            <person name="Jeon C.O."/>
        </authorList>
    </citation>
    <scope>NUCLEOTIDE SEQUENCE</scope>
    <source>
        <strain evidence="5">15G1-11</strain>
    </source>
</reference>
<dbReference type="EMBL" id="JAPUBN010000011">
    <property type="protein sequence ID" value="MCZ2720870.1"/>
    <property type="molecule type" value="Genomic_DNA"/>
</dbReference>
<evidence type="ECO:0000256" key="1">
    <source>
        <dbReference type="SAM" id="Phobius"/>
    </source>
</evidence>
<dbReference type="InterPro" id="IPR053156">
    <property type="entry name" value="T6SS_TssM-like"/>
</dbReference>
<accession>A0ABT4JRJ6</accession>
<proteinExistence type="predicted"/>
<feature type="transmembrane region" description="Helical" evidence="1">
    <location>
        <begin position="400"/>
        <end position="417"/>
    </location>
</feature>
<gene>
    <name evidence="5" type="primary">tssM</name>
    <name evidence="5" type="ORF">O1D97_04225</name>
</gene>
<dbReference type="NCBIfam" id="TIGR03348">
    <property type="entry name" value="VI_IcmF"/>
    <property type="match status" value="1"/>
</dbReference>
<evidence type="ECO:0000259" key="2">
    <source>
        <dbReference type="Pfam" id="PF06744"/>
    </source>
</evidence>
<dbReference type="RefSeq" id="WP_269123101.1">
    <property type="nucleotide sequence ID" value="NZ_JAPUBN010000011.1"/>
</dbReference>
<keyword evidence="1" id="KW-0472">Membrane</keyword>
<feature type="transmembrane region" description="Helical" evidence="1">
    <location>
        <begin position="20"/>
        <end position="46"/>
    </location>
</feature>
<comment type="caution">
    <text evidence="5">The sequence shown here is derived from an EMBL/GenBank/DDBJ whole genome shotgun (WGS) entry which is preliminary data.</text>
</comment>
<dbReference type="Pfam" id="PF06761">
    <property type="entry name" value="IcmF-related"/>
    <property type="match status" value="1"/>
</dbReference>
<dbReference type="InterPro" id="IPR025743">
    <property type="entry name" value="TssM1_N"/>
</dbReference>
<dbReference type="InterPro" id="IPR017731">
    <property type="entry name" value="TssM1-like"/>
</dbReference>
<evidence type="ECO:0000259" key="4">
    <source>
        <dbReference type="Pfam" id="PF14331"/>
    </source>
</evidence>
<evidence type="ECO:0000259" key="3">
    <source>
        <dbReference type="Pfam" id="PF06761"/>
    </source>
</evidence>
<dbReference type="PANTHER" id="PTHR36153:SF1">
    <property type="entry name" value="TYPE VI SECRETION SYSTEM COMPONENT TSSM1"/>
    <property type="match status" value="1"/>
</dbReference>
<evidence type="ECO:0000313" key="5">
    <source>
        <dbReference type="EMBL" id="MCZ2720870.1"/>
    </source>
</evidence>
<keyword evidence="1" id="KW-1133">Transmembrane helix</keyword>
<dbReference type="Pfam" id="PF06744">
    <property type="entry name" value="IcmF_C"/>
    <property type="match status" value="1"/>
</dbReference>
<keyword evidence="6" id="KW-1185">Reference proteome</keyword>
<sequence>MIVASASGFFWFFDLWSLKSSLWLVIQVSGVILVSILACVSILYLWKKRKPKQDKEAAQKEAYSKLHFISRFDQLWKTQAKRTTSPYRTPWYFFISDQGHESQSIILQQMGYELVDNEDDIEIEGSIFRFWISETSVVVSVYLTNQAPVLALQLDQLLALMTKKRPRQMANGIISTLSLSQLVLADDKSLFDIAKRYRAIIKVLDNSSGLQLPVYTVFSELSSVTDFCEVFSTLDENIREKPFGALMPVENKNGFDKSWFSDSFNEIQTNLSNSITVFLKKQLNAEYRESLVAGVFQLNALKTDVENFLIQTFEEHHYDDKPIRFRGYFFVNSGVEKKQTDILTMVHASDLGYEKVKENTASKSSLSLFGKNLIRRCIIRESDLVGVHVRKETLFRMTKTLVYGGLTAIFFGFLVLLKSNFDYQQSLDQQAIAKLDEYKTNLQANDVIQDDLASPVFSLFELRQIHFLYQQPSPWYVSTFLPDSSIQDEVKGEYYSALERILLALMRDYLMKDLFVYNKLDDKVKTLELLNVEQILYDPQRENIDTLVSYYISALKEEGEGDEQLLSRFEELAYDVLLTDAVPKPADRELIGLAKSTLTSEDMSELLYQHILQNPHFAKRVDFREQLGPSYQQVFKFKDNFSGYLIPYLFTQAGFHDLYTSTGFELASEAIKSYEGVMGRINGEAEINKINKQLRDRFIADYIQYWKQFASKVEWVKTKEWGDSKLQMSMAADSSFSPLIYFYKVIDVNTRLHFDVTEIAKEEAVQKEEVVQKEENRESKGLVSDQSDTANRVAASISSPFTSYHRLISVDETGQSRLNVALVQLQKTLAWVDQANEEQSRGQYFLDQLENADTSNVLMQLSDLSSRYRISILPDLLKGQAGIINSLALADIRTLMNRDWQNVKQFYNSKIAGRYPINKTSKNDISLLDFKAFFGKESIYVDFSKRYNKYLSKNDNDLIIKGFLPRQYFVLNNHYRTFDQKWQKIQTTLFSHDELATQFFIRAKSMTPDLIRFSLNGESSLFSYTNGPTLWKRLEWPTPTAQDEQITLELVNRKNTRYRQSVSGYWNWFRVADLMRSSRQFGTKDALLSFTYDKSTVELLIKSELEYNPFSPNFFAGIVVPERL</sequence>
<dbReference type="InterPro" id="IPR010623">
    <property type="entry name" value="IcmF_C"/>
</dbReference>
<name>A0ABT4JRJ6_9GAMM</name>
<feature type="domain" description="IcmF-related" evidence="3">
    <location>
        <begin position="469"/>
        <end position="751"/>
    </location>
</feature>
<feature type="domain" description="Type VI secretion system component TssM1 N-terminal" evidence="4">
    <location>
        <begin position="154"/>
        <end position="404"/>
    </location>
</feature>
<dbReference type="PANTHER" id="PTHR36153">
    <property type="entry name" value="INNER MEMBRANE PROTEIN-RELATED"/>
    <property type="match status" value="1"/>
</dbReference>